<dbReference type="SUPFAM" id="SSF53474">
    <property type="entry name" value="alpha/beta-Hydrolases"/>
    <property type="match status" value="1"/>
</dbReference>
<evidence type="ECO:0000259" key="2">
    <source>
        <dbReference type="Pfam" id="PF00326"/>
    </source>
</evidence>
<feature type="chain" id="PRO_5047052361" description="Peptidase S9 prolyl oligopeptidase catalytic domain-containing protein" evidence="1">
    <location>
        <begin position="23"/>
        <end position="331"/>
    </location>
</feature>
<reference evidence="3 4" key="1">
    <citation type="journal article" date="2020" name="Microorganisms">
        <title>Osmotic Adaptation and Compatible Solute Biosynthesis of Phototrophic Bacteria as Revealed from Genome Analyses.</title>
        <authorList>
            <person name="Imhoff J.F."/>
            <person name="Rahn T."/>
            <person name="Kunzel S."/>
            <person name="Keller A."/>
            <person name="Neulinger S.C."/>
        </authorList>
    </citation>
    <scope>NUCLEOTIDE SEQUENCE [LARGE SCALE GENOMIC DNA]</scope>
    <source>
        <strain evidence="3 4">DSM 15382</strain>
    </source>
</reference>
<dbReference type="Gene3D" id="3.40.50.1820">
    <property type="entry name" value="alpha/beta hydrolase"/>
    <property type="match status" value="1"/>
</dbReference>
<evidence type="ECO:0000313" key="4">
    <source>
        <dbReference type="Proteomes" id="UP000697995"/>
    </source>
</evidence>
<dbReference type="Proteomes" id="UP000697995">
    <property type="component" value="Unassembled WGS sequence"/>
</dbReference>
<feature type="domain" description="Peptidase S9 prolyl oligopeptidase catalytic" evidence="2">
    <location>
        <begin position="98"/>
        <end position="177"/>
    </location>
</feature>
<dbReference type="RefSeq" id="WP_133222768.1">
    <property type="nucleotide sequence ID" value="NZ_NRSG01000309.1"/>
</dbReference>
<sequence>MRTLPAWLLGALLLLLAGRAAALPVGFTTLQVPDGAAPAIEVGVWYPGDAPTRPTAVGLFRQDLAPGAPVRGRGLPLVAISHGHGGNFASHADLALALAQAGFVVAAPTHTGDNHRDQSRATDIGGRTRGFVAVIEHMVSRWEPGAIDPARIGAFGFSAGGFTVLAVAGGEPDLSRIGPHCAADPGFYDCRLMAAARGGMAAVAGPAAVPPAFARDGRLRALVVAAPAFGFAFTPAGLARVTMPVQLWMATDDAILPSPVYAEPVRAALPRPPEVRVAERAGHFDFLPPCPEALWRAAPAICGSAPGFDRAEFSRRFAAEIVGFLARTLPP</sequence>
<keyword evidence="4" id="KW-1185">Reference proteome</keyword>
<keyword evidence="1" id="KW-0732">Signal</keyword>
<dbReference type="EMBL" id="NRSG01000309">
    <property type="protein sequence ID" value="MBK1661474.1"/>
    <property type="molecule type" value="Genomic_DNA"/>
</dbReference>
<proteinExistence type="predicted"/>
<dbReference type="InterPro" id="IPR029058">
    <property type="entry name" value="AB_hydrolase_fold"/>
</dbReference>
<dbReference type="Pfam" id="PF00326">
    <property type="entry name" value="Peptidase_S9"/>
    <property type="match status" value="1"/>
</dbReference>
<comment type="caution">
    <text evidence="3">The sequence shown here is derived from an EMBL/GenBank/DDBJ whole genome shotgun (WGS) entry which is preliminary data.</text>
</comment>
<feature type="signal peptide" evidence="1">
    <location>
        <begin position="1"/>
        <end position="22"/>
    </location>
</feature>
<dbReference type="InterPro" id="IPR016986">
    <property type="entry name" value="UCP031982_abhydr"/>
</dbReference>
<dbReference type="PIRSF" id="PIRSF031982">
    <property type="entry name" value="UCP031982_abhydr"/>
    <property type="match status" value="1"/>
</dbReference>
<evidence type="ECO:0000313" key="3">
    <source>
        <dbReference type="EMBL" id="MBK1661474.1"/>
    </source>
</evidence>
<organism evidence="3 4">
    <name type="scientific">Paracraurococcus ruber</name>
    <dbReference type="NCBI Taxonomy" id="77675"/>
    <lineage>
        <taxon>Bacteria</taxon>
        <taxon>Pseudomonadati</taxon>
        <taxon>Pseudomonadota</taxon>
        <taxon>Alphaproteobacteria</taxon>
        <taxon>Acetobacterales</taxon>
        <taxon>Roseomonadaceae</taxon>
        <taxon>Paracraurococcus</taxon>
    </lineage>
</organism>
<name>A0ABS1D6G3_9PROT</name>
<evidence type="ECO:0000256" key="1">
    <source>
        <dbReference type="SAM" id="SignalP"/>
    </source>
</evidence>
<protein>
    <recommendedName>
        <fullName evidence="2">Peptidase S9 prolyl oligopeptidase catalytic domain-containing protein</fullName>
    </recommendedName>
</protein>
<dbReference type="InterPro" id="IPR001375">
    <property type="entry name" value="Peptidase_S9_cat"/>
</dbReference>
<accession>A0ABS1D6G3</accession>
<gene>
    <name evidence="3" type="ORF">CKO45_25020</name>
</gene>